<organism evidence="3 4">
    <name type="scientific">Corynebacterium deserti GIMN1.010</name>
    <dbReference type="NCBI Taxonomy" id="931089"/>
    <lineage>
        <taxon>Bacteria</taxon>
        <taxon>Bacillati</taxon>
        <taxon>Actinomycetota</taxon>
        <taxon>Actinomycetes</taxon>
        <taxon>Mycobacteriales</taxon>
        <taxon>Corynebacteriaceae</taxon>
        <taxon>Corynebacterium</taxon>
    </lineage>
</organism>
<evidence type="ECO:0000256" key="1">
    <source>
        <dbReference type="SAM" id="SignalP"/>
    </source>
</evidence>
<dbReference type="EMBL" id="CP009220">
    <property type="protein sequence ID" value="ALC05670.1"/>
    <property type="molecule type" value="Genomic_DNA"/>
</dbReference>
<evidence type="ECO:0000313" key="4">
    <source>
        <dbReference type="Proteomes" id="UP000068067"/>
    </source>
</evidence>
<accession>A0A0M4CXK1</accession>
<feature type="domain" description="SsuA/THI5-like" evidence="2">
    <location>
        <begin position="74"/>
        <end position="262"/>
    </location>
</feature>
<dbReference type="AlphaFoldDB" id="A0A0M4CXK1"/>
<evidence type="ECO:0000259" key="2">
    <source>
        <dbReference type="Pfam" id="PF09084"/>
    </source>
</evidence>
<dbReference type="RefSeq" id="WP_053544715.1">
    <property type="nucleotide sequence ID" value="NZ_CP009220.1"/>
</dbReference>
<dbReference type="Pfam" id="PF09084">
    <property type="entry name" value="NMT1"/>
    <property type="match status" value="1"/>
</dbReference>
<dbReference type="PANTHER" id="PTHR30024">
    <property type="entry name" value="ALIPHATIC SULFONATES-BINDING PROTEIN-RELATED"/>
    <property type="match status" value="1"/>
</dbReference>
<dbReference type="PATRIC" id="fig|931089.4.peg.1261"/>
<proteinExistence type="predicted"/>
<feature type="signal peptide" evidence="1">
    <location>
        <begin position="1"/>
        <end position="29"/>
    </location>
</feature>
<protein>
    <recommendedName>
        <fullName evidence="2">SsuA/THI5-like domain-containing protein</fullName>
    </recommendedName>
</protein>
<name>A0A0M4CXK1_9CORY</name>
<dbReference type="OrthoDB" id="8877897at2"/>
<gene>
    <name evidence="3" type="ORF">CDES_06210</name>
</gene>
<evidence type="ECO:0000313" key="3">
    <source>
        <dbReference type="EMBL" id="ALC05670.1"/>
    </source>
</evidence>
<dbReference type="SUPFAM" id="SSF53850">
    <property type="entry name" value="Periplasmic binding protein-like II"/>
    <property type="match status" value="1"/>
</dbReference>
<dbReference type="InterPro" id="IPR015168">
    <property type="entry name" value="SsuA/THI5"/>
</dbReference>
<dbReference type="Gene3D" id="3.40.190.10">
    <property type="entry name" value="Periplasmic binding protein-like II"/>
    <property type="match status" value="2"/>
</dbReference>
<dbReference type="STRING" id="931089.CDES_06210"/>
<dbReference type="Proteomes" id="UP000068067">
    <property type="component" value="Chromosome"/>
</dbReference>
<keyword evidence="1" id="KW-0732">Signal</keyword>
<reference evidence="3 4" key="1">
    <citation type="submission" date="2014-08" db="EMBL/GenBank/DDBJ databases">
        <title>Complete genome sequence of Corynebacterium deserti GIMN1.010 (=DSM 45689), isolated from desert sand in western China.</title>
        <authorList>
            <person name="Ruckert C."/>
            <person name="Albersmeier A."/>
            <person name="Kalinowski J."/>
        </authorList>
    </citation>
    <scope>NUCLEOTIDE SEQUENCE [LARGE SCALE GENOMIC DNA]</scope>
    <source>
        <strain evidence="3 4">GIMN1.010</strain>
    </source>
</reference>
<sequence length="340" mass="36752">MTQGQGLNRARRGLFVLLCAALFTSCVPAPPESFTEGSATLRYQSSSLNINIIELADALGYLDGITLENVGTIQSGMEAIEGIENHEVDVATVAFNGLIAGEIATGAPIKAVAASYGVSGNESSAILVNEDSDIRSIADLDGKTIGMNTRGAQGAATIEYYVTHAGLDEEFFHSITLRPVPSEVIEDRLFQGQVDAVWVGNTALQRALASDRFRILMRDSSVLGPHNSGSVIVHNDLIGDDPETVERLVKGVSQAIEYSRAHSNHEVLQAYLDYLDSTGQGNRKAIYQAWTGTGIPTEGGLLEDDDFLIWAEWIERNFGVPPEELDLAKVYTNEFNPYAK</sequence>
<dbReference type="KEGG" id="cdx:CDES_06210"/>
<feature type="chain" id="PRO_5005791717" description="SsuA/THI5-like domain-containing protein" evidence="1">
    <location>
        <begin position="30"/>
        <end position="340"/>
    </location>
</feature>
<keyword evidence="4" id="KW-1185">Reference proteome</keyword>